<dbReference type="PANTHER" id="PTHR10963">
    <property type="entry name" value="GLYCOSYL HYDROLASE-RELATED"/>
    <property type="match status" value="1"/>
</dbReference>
<dbReference type="SUPFAM" id="SSF49899">
    <property type="entry name" value="Concanavalin A-like lectins/glucanases"/>
    <property type="match status" value="1"/>
</dbReference>
<sequence>MTKAYFYLAGVVSILLFSTLTESDDKKWTLVFEDNFDSSTLDSKNWAISHGNGCPELCGFGNKELQAYNKDNVKLKEGKLILSAHYKQAMERDYQAGKITTEPMGGWKYGKFSVRAKLPKALGTWPAIWMLPQDWSYGSWPKSGEIDIMEHVGFEVDAVHGTIHTEAYNHSIKTHKGKEVIVKGATEAFHTYTVTWTKDVLIWDIDGQEYFRIPRQKTDTAKEWPFDQKFHLILNVAVGGTWGGLKGINNAEYPTAMEVDWVKVWQ</sequence>
<dbReference type="PANTHER" id="PTHR10963:SF55">
    <property type="entry name" value="GLYCOSIDE HYDROLASE FAMILY 16 PROTEIN"/>
    <property type="match status" value="1"/>
</dbReference>
<dbReference type="PROSITE" id="PS51762">
    <property type="entry name" value="GH16_2"/>
    <property type="match status" value="1"/>
</dbReference>
<comment type="similarity">
    <text evidence="1">Belongs to the glycosyl hydrolase 16 family.</text>
</comment>
<dbReference type="GO" id="GO:0004553">
    <property type="term" value="F:hydrolase activity, hydrolyzing O-glycosyl compounds"/>
    <property type="evidence" value="ECO:0007669"/>
    <property type="project" value="InterPro"/>
</dbReference>
<organism evidence="3 4">
    <name type="scientific">Temperatibacter marinus</name>
    <dbReference type="NCBI Taxonomy" id="1456591"/>
    <lineage>
        <taxon>Bacteria</taxon>
        <taxon>Pseudomonadati</taxon>
        <taxon>Pseudomonadota</taxon>
        <taxon>Alphaproteobacteria</taxon>
        <taxon>Kordiimonadales</taxon>
        <taxon>Temperatibacteraceae</taxon>
        <taxon>Temperatibacter</taxon>
    </lineage>
</organism>
<feature type="domain" description="GH16" evidence="2">
    <location>
        <begin position="15"/>
        <end position="266"/>
    </location>
</feature>
<dbReference type="EMBL" id="CP123872">
    <property type="protein sequence ID" value="WND03584.1"/>
    <property type="molecule type" value="Genomic_DNA"/>
</dbReference>
<dbReference type="CDD" id="cd08023">
    <property type="entry name" value="GH16_laminarinase_like"/>
    <property type="match status" value="1"/>
</dbReference>
<keyword evidence="4" id="KW-1185">Reference proteome</keyword>
<dbReference type="InterPro" id="IPR050546">
    <property type="entry name" value="Glycosyl_Hydrlase_16"/>
</dbReference>
<dbReference type="Gene3D" id="2.60.120.200">
    <property type="match status" value="1"/>
</dbReference>
<dbReference type="Proteomes" id="UP001268683">
    <property type="component" value="Chromosome"/>
</dbReference>
<dbReference type="AlphaFoldDB" id="A0AA52EJU8"/>
<dbReference type="Pfam" id="PF00722">
    <property type="entry name" value="Glyco_hydro_16"/>
    <property type="match status" value="1"/>
</dbReference>
<accession>A0AA52EJU8</accession>
<dbReference type="InterPro" id="IPR013320">
    <property type="entry name" value="ConA-like_dom_sf"/>
</dbReference>
<dbReference type="KEGG" id="tmk:QGN29_04250"/>
<protein>
    <submittedName>
        <fullName evidence="3">Glycoside hydrolase family 16 protein</fullName>
    </submittedName>
</protein>
<evidence type="ECO:0000256" key="1">
    <source>
        <dbReference type="ARBA" id="ARBA00006865"/>
    </source>
</evidence>
<dbReference type="GO" id="GO:0005975">
    <property type="term" value="P:carbohydrate metabolic process"/>
    <property type="evidence" value="ECO:0007669"/>
    <property type="project" value="InterPro"/>
</dbReference>
<evidence type="ECO:0000313" key="3">
    <source>
        <dbReference type="EMBL" id="WND03584.1"/>
    </source>
</evidence>
<keyword evidence="3" id="KW-0378">Hydrolase</keyword>
<dbReference type="InterPro" id="IPR000757">
    <property type="entry name" value="Beta-glucanase-like"/>
</dbReference>
<reference evidence="3" key="1">
    <citation type="submission" date="2023-04" db="EMBL/GenBank/DDBJ databases">
        <title>Complete genome sequence of Temperatibacter marinus.</title>
        <authorList>
            <person name="Rong J.-C."/>
            <person name="Yi M.-L."/>
            <person name="Zhao Q."/>
        </authorList>
    </citation>
    <scope>NUCLEOTIDE SEQUENCE</scope>
    <source>
        <strain evidence="3">NBRC 110045</strain>
    </source>
</reference>
<gene>
    <name evidence="3" type="ORF">QGN29_04250</name>
</gene>
<evidence type="ECO:0000313" key="4">
    <source>
        <dbReference type="Proteomes" id="UP001268683"/>
    </source>
</evidence>
<proteinExistence type="inferred from homology"/>
<name>A0AA52EJU8_9PROT</name>
<evidence type="ECO:0000259" key="2">
    <source>
        <dbReference type="PROSITE" id="PS51762"/>
    </source>
</evidence>
<dbReference type="RefSeq" id="WP_310799437.1">
    <property type="nucleotide sequence ID" value="NZ_CP123872.1"/>
</dbReference>